<dbReference type="InParanoid" id="A0A4S2MRQ9"/>
<gene>
    <name evidence="3" type="ORF">EX30DRAFT_174143</name>
</gene>
<protein>
    <recommendedName>
        <fullName evidence="5">Shugoshin N-terminal coiled-coil domain-containing protein</fullName>
    </recommendedName>
</protein>
<dbReference type="AlphaFoldDB" id="A0A4S2MRQ9"/>
<keyword evidence="1" id="KW-0175">Coiled coil</keyword>
<evidence type="ECO:0000256" key="2">
    <source>
        <dbReference type="SAM" id="MobiDB-lite"/>
    </source>
</evidence>
<feature type="region of interest" description="Disordered" evidence="2">
    <location>
        <begin position="102"/>
        <end position="131"/>
    </location>
</feature>
<keyword evidence="4" id="KW-1185">Reference proteome</keyword>
<evidence type="ECO:0008006" key="5">
    <source>
        <dbReference type="Google" id="ProtNLM"/>
    </source>
</evidence>
<evidence type="ECO:0000256" key="1">
    <source>
        <dbReference type="SAM" id="Coils"/>
    </source>
</evidence>
<feature type="compositionally biased region" description="Basic and acidic residues" evidence="2">
    <location>
        <begin position="240"/>
        <end position="252"/>
    </location>
</feature>
<name>A0A4S2MRQ9_9PEZI</name>
<organism evidence="3 4">
    <name type="scientific">Ascodesmis nigricans</name>
    <dbReference type="NCBI Taxonomy" id="341454"/>
    <lineage>
        <taxon>Eukaryota</taxon>
        <taxon>Fungi</taxon>
        <taxon>Dikarya</taxon>
        <taxon>Ascomycota</taxon>
        <taxon>Pezizomycotina</taxon>
        <taxon>Pezizomycetes</taxon>
        <taxon>Pezizales</taxon>
        <taxon>Ascodesmidaceae</taxon>
        <taxon>Ascodesmis</taxon>
    </lineage>
</organism>
<feature type="coiled-coil region" evidence="1">
    <location>
        <begin position="35"/>
        <end position="94"/>
    </location>
</feature>
<accession>A0A4S2MRQ9</accession>
<sequence>MLSSRIHAPAPADSPQIPSHDPPPSTVHSSTPASARALRKELANLRISYDALKCTSAIKQQELQLQNDALRRQIDTLRALVAAVEKERDQLRDLHQHSIDLSASDVDQLDNTSDDKSDDEQPAVLNPFYNPKNSLHNINVEIRGRMPTRNTMAPPAVPPIKKSEQTVPVSDLKRHPSATVIEPEAKRVQSKKLDGNHHPTQNFSEDVQTFSPTSACDQNFRRSQPVHVQPQIATPAKTLESQHPRPSAEEYSPRANGPFPHTTAIHPAPAVTPGKLDSPCVGKFPPKELDWMI</sequence>
<feature type="region of interest" description="Disordered" evidence="2">
    <location>
        <begin position="234"/>
        <end position="279"/>
    </location>
</feature>
<dbReference type="EMBL" id="ML220147">
    <property type="protein sequence ID" value="TGZ77968.1"/>
    <property type="molecule type" value="Genomic_DNA"/>
</dbReference>
<dbReference type="Proteomes" id="UP000298138">
    <property type="component" value="Unassembled WGS sequence"/>
</dbReference>
<evidence type="ECO:0000313" key="3">
    <source>
        <dbReference type="EMBL" id="TGZ77968.1"/>
    </source>
</evidence>
<feature type="region of interest" description="Disordered" evidence="2">
    <location>
        <begin position="1"/>
        <end position="35"/>
    </location>
</feature>
<proteinExistence type="predicted"/>
<evidence type="ECO:0000313" key="4">
    <source>
        <dbReference type="Proteomes" id="UP000298138"/>
    </source>
</evidence>
<reference evidence="3 4" key="1">
    <citation type="submission" date="2019-04" db="EMBL/GenBank/DDBJ databases">
        <title>Comparative genomics and transcriptomics to analyze fruiting body development in filamentous ascomycetes.</title>
        <authorList>
            <consortium name="DOE Joint Genome Institute"/>
            <person name="Lutkenhaus R."/>
            <person name="Traeger S."/>
            <person name="Breuer J."/>
            <person name="Kuo A."/>
            <person name="Lipzen A."/>
            <person name="Pangilinan J."/>
            <person name="Dilworth D."/>
            <person name="Sandor L."/>
            <person name="Poggeler S."/>
            <person name="Barry K."/>
            <person name="Grigoriev I.V."/>
            <person name="Nowrousian M."/>
        </authorList>
    </citation>
    <scope>NUCLEOTIDE SEQUENCE [LARGE SCALE GENOMIC DNA]</scope>
    <source>
        <strain evidence="3 4">CBS 389.68</strain>
    </source>
</reference>